<sequence length="91" mass="10340">MKKAFIKYLLLIVLLNGVAFTVLLFTAWDDGNPEGVNPVNNGMIFILKYVLGAPTGFFFKGDFDMILLLLIPVNSTLQFFGYRYLLTKTRK</sequence>
<gene>
    <name evidence="2" type="ORF">MB14_13300</name>
</gene>
<comment type="caution">
    <text evidence="2">The sequence shown here is derived from an EMBL/GenBank/DDBJ whole genome shotgun (WGS) entry which is preliminary data.</text>
</comment>
<proteinExistence type="predicted"/>
<dbReference type="STRING" id="279360.MB14_13300"/>
<reference evidence="2" key="1">
    <citation type="submission" date="2016-01" db="EMBL/GenBank/DDBJ databases">
        <title>Genome sequencing of Roseivirga ehrenbergii KMM 6017.</title>
        <authorList>
            <person name="Selvaratnam C."/>
            <person name="Thevarajoo S."/>
            <person name="Goh K.M."/>
            <person name="Ee R."/>
            <person name="Chan K.-G."/>
            <person name="Chong C.S."/>
        </authorList>
    </citation>
    <scope>NUCLEOTIDE SEQUENCE [LARGE SCALE GENOMIC DNA]</scope>
    <source>
        <strain evidence="2">KMM 6017</strain>
    </source>
</reference>
<organism evidence="2 3">
    <name type="scientific">Roseivirga ehrenbergii (strain DSM 102268 / JCM 13514 / KCTC 12282 / NCIMB 14502 / KMM 6017)</name>
    <dbReference type="NCBI Taxonomy" id="279360"/>
    <lineage>
        <taxon>Bacteria</taxon>
        <taxon>Pseudomonadati</taxon>
        <taxon>Bacteroidota</taxon>
        <taxon>Cytophagia</taxon>
        <taxon>Cytophagales</taxon>
        <taxon>Roseivirgaceae</taxon>
        <taxon>Roseivirga</taxon>
    </lineage>
</organism>
<keyword evidence="1" id="KW-0812">Transmembrane</keyword>
<dbReference type="EMBL" id="LQZQ01000002">
    <property type="protein sequence ID" value="KYG81556.1"/>
    <property type="molecule type" value="Genomic_DNA"/>
</dbReference>
<name>A0A150XS97_ROSEK</name>
<dbReference type="Proteomes" id="UP000075583">
    <property type="component" value="Unassembled WGS sequence"/>
</dbReference>
<feature type="transmembrane region" description="Helical" evidence="1">
    <location>
        <begin position="7"/>
        <end position="28"/>
    </location>
</feature>
<dbReference type="RefSeq" id="WP_062588604.1">
    <property type="nucleotide sequence ID" value="NZ_LQZQ01000002.1"/>
</dbReference>
<dbReference type="AlphaFoldDB" id="A0A150XS97"/>
<accession>A0A150XS97</accession>
<evidence type="ECO:0000313" key="3">
    <source>
        <dbReference type="Proteomes" id="UP000075583"/>
    </source>
</evidence>
<evidence type="ECO:0000256" key="1">
    <source>
        <dbReference type="SAM" id="Phobius"/>
    </source>
</evidence>
<evidence type="ECO:0000313" key="2">
    <source>
        <dbReference type="EMBL" id="KYG81556.1"/>
    </source>
</evidence>
<keyword evidence="1" id="KW-1133">Transmembrane helix</keyword>
<protein>
    <submittedName>
        <fullName evidence="2">Uncharacterized protein</fullName>
    </submittedName>
</protein>
<keyword evidence="3" id="KW-1185">Reference proteome</keyword>
<feature type="transmembrane region" description="Helical" evidence="1">
    <location>
        <begin position="65"/>
        <end position="85"/>
    </location>
</feature>
<keyword evidence="1" id="KW-0472">Membrane</keyword>